<accession>A0AAW6U4T2</accession>
<keyword evidence="3" id="KW-1185">Reference proteome</keyword>
<evidence type="ECO:0008006" key="4">
    <source>
        <dbReference type="Google" id="ProtNLM"/>
    </source>
</evidence>
<feature type="transmembrane region" description="Helical" evidence="1">
    <location>
        <begin position="46"/>
        <end position="70"/>
    </location>
</feature>
<dbReference type="AlphaFoldDB" id="A0AAW6U4T2"/>
<feature type="transmembrane region" description="Helical" evidence="1">
    <location>
        <begin position="270"/>
        <end position="290"/>
    </location>
</feature>
<proteinExistence type="predicted"/>
<feature type="transmembrane region" description="Helical" evidence="1">
    <location>
        <begin position="338"/>
        <end position="356"/>
    </location>
</feature>
<feature type="non-terminal residue" evidence="2">
    <location>
        <position position="1"/>
    </location>
</feature>
<feature type="transmembrane region" description="Helical" evidence="1">
    <location>
        <begin position="311"/>
        <end position="332"/>
    </location>
</feature>
<dbReference type="EMBL" id="JASCXW010000001">
    <property type="protein sequence ID" value="MDI6451930.1"/>
    <property type="molecule type" value="Genomic_DNA"/>
</dbReference>
<protein>
    <recommendedName>
        <fullName evidence="4">Acyltransferase 3 domain-containing protein</fullName>
    </recommendedName>
</protein>
<organism evidence="2 3">
    <name type="scientific">Peloplasma aerotolerans</name>
    <dbReference type="NCBI Taxonomy" id="3044389"/>
    <lineage>
        <taxon>Bacteria</taxon>
        <taxon>Bacillati</taxon>
        <taxon>Mycoplasmatota</taxon>
        <taxon>Mollicutes</taxon>
        <taxon>Acholeplasmatales</taxon>
        <taxon>Acholeplasmataceae</taxon>
        <taxon>Peloplasma</taxon>
    </lineage>
</organism>
<name>A0AAW6U4T2_9MOLU</name>
<feature type="transmembrane region" description="Helical" evidence="1">
    <location>
        <begin position="134"/>
        <end position="155"/>
    </location>
</feature>
<gene>
    <name evidence="2" type="ORF">QJ521_00005</name>
</gene>
<keyword evidence="1" id="KW-0472">Membrane</keyword>
<dbReference type="RefSeq" id="WP_282838308.1">
    <property type="nucleotide sequence ID" value="NZ_JASCXW010000001.1"/>
</dbReference>
<feature type="transmembrane region" description="Helical" evidence="1">
    <location>
        <begin position="201"/>
        <end position="219"/>
    </location>
</feature>
<evidence type="ECO:0000256" key="1">
    <source>
        <dbReference type="SAM" id="Phobius"/>
    </source>
</evidence>
<feature type="transmembrane region" description="Helical" evidence="1">
    <location>
        <begin position="21"/>
        <end position="40"/>
    </location>
</feature>
<evidence type="ECO:0000313" key="3">
    <source>
        <dbReference type="Proteomes" id="UP001431532"/>
    </source>
</evidence>
<feature type="transmembrane region" description="Helical" evidence="1">
    <location>
        <begin position="231"/>
        <end position="250"/>
    </location>
</feature>
<keyword evidence="1" id="KW-0812">Transmembrane</keyword>
<comment type="caution">
    <text evidence="2">The sequence shown here is derived from an EMBL/GenBank/DDBJ whole genome shotgun (WGS) entry which is preliminary data.</text>
</comment>
<sequence>CYMKNSNLKKSRKVKVEPDKQLVYVLLGFIMFLMMIDAFIQGSKDVIFIKYVISIFMIPVFFGLIGYTMPYENFKDLSFKQWFLKFGLRPLIAYLVALIIYTFLIYSNYIKVYGLWEYLSRFYFRLLLNRTYDAYFRLSLLLAIPFYSLIAYLFSKYGKDKKTYFKWVLVISIVSLVLILLPSTFTSLFGVLYVYLIEKNLMLYNMIFFALGSILRNHIFNQNQLSTRIIIRNGTYTLFALLLTSLFFLINSSSLFVEGTQTFQTIFLSVQTVMIYTLNIALLIQVYILIKRELIIDWKWLKHYGCHYQGIIVWYGLLIFISYQMSGEAILTYDFSKFYIYVTLLSIIFLILIQALRNYPKFNYYVFLTDKKRDEVTD</sequence>
<evidence type="ECO:0000313" key="2">
    <source>
        <dbReference type="EMBL" id="MDI6451930.1"/>
    </source>
</evidence>
<dbReference type="Proteomes" id="UP001431532">
    <property type="component" value="Unassembled WGS sequence"/>
</dbReference>
<keyword evidence="1" id="KW-1133">Transmembrane helix</keyword>
<feature type="transmembrane region" description="Helical" evidence="1">
    <location>
        <begin position="167"/>
        <end position="195"/>
    </location>
</feature>
<feature type="transmembrane region" description="Helical" evidence="1">
    <location>
        <begin position="91"/>
        <end position="114"/>
    </location>
</feature>
<reference evidence="2" key="1">
    <citation type="submission" date="2023-05" db="EMBL/GenBank/DDBJ databases">
        <title>Mariniplasma microaerophilum sp. nov., a novel anaerobic mollicute isolated from terrestrial mud volcano, Taman Peninsula, Russia.</title>
        <authorList>
            <person name="Khomyakova M.A."/>
            <person name="Merkel A.Y."/>
            <person name="Slobodkin A.I."/>
        </authorList>
    </citation>
    <scope>NUCLEOTIDE SEQUENCE</scope>
    <source>
        <strain evidence="2">M4Ah</strain>
    </source>
</reference>